<dbReference type="EC" id="3.4.11.1" evidence="7"/>
<dbReference type="PRINTS" id="PR00481">
    <property type="entry name" value="LAMNOPPTDASE"/>
</dbReference>
<dbReference type="SUPFAM" id="SSF53187">
    <property type="entry name" value="Zn-dependent exopeptidases"/>
    <property type="match status" value="1"/>
</dbReference>
<keyword evidence="3" id="KW-0645">Protease</keyword>
<dbReference type="AlphaFoldDB" id="A0A6S6SX77"/>
<dbReference type="Gene3D" id="3.40.220.10">
    <property type="entry name" value="Leucine Aminopeptidase, subunit E, domain 1"/>
    <property type="match status" value="1"/>
</dbReference>
<dbReference type="CDD" id="cd00433">
    <property type="entry name" value="Peptidase_M17"/>
    <property type="match status" value="1"/>
</dbReference>
<dbReference type="InterPro" id="IPR043472">
    <property type="entry name" value="Macro_dom-like"/>
</dbReference>
<dbReference type="GO" id="GO:0005737">
    <property type="term" value="C:cytoplasm"/>
    <property type="evidence" value="ECO:0007669"/>
    <property type="project" value="InterPro"/>
</dbReference>
<proteinExistence type="inferred from homology"/>
<dbReference type="PANTHER" id="PTHR11963:SF23">
    <property type="entry name" value="CYTOSOL AMINOPEPTIDASE"/>
    <property type="match status" value="1"/>
</dbReference>
<evidence type="ECO:0000256" key="5">
    <source>
        <dbReference type="ARBA" id="ARBA00023211"/>
    </source>
</evidence>
<dbReference type="GO" id="GO:0006508">
    <property type="term" value="P:proteolysis"/>
    <property type="evidence" value="ECO:0007669"/>
    <property type="project" value="UniProtKB-KW"/>
</dbReference>
<dbReference type="PROSITE" id="PS00631">
    <property type="entry name" value="CYTOSOL_AP"/>
    <property type="match status" value="1"/>
</dbReference>
<dbReference type="GO" id="GO:0030145">
    <property type="term" value="F:manganese ion binding"/>
    <property type="evidence" value="ECO:0007669"/>
    <property type="project" value="InterPro"/>
</dbReference>
<evidence type="ECO:0000256" key="3">
    <source>
        <dbReference type="ARBA" id="ARBA00022670"/>
    </source>
</evidence>
<feature type="domain" description="Cytosol aminopeptidase" evidence="6">
    <location>
        <begin position="327"/>
        <end position="334"/>
    </location>
</feature>
<reference evidence="7" key="1">
    <citation type="submission" date="2020-01" db="EMBL/GenBank/DDBJ databases">
        <authorList>
            <person name="Meier V. D."/>
            <person name="Meier V D."/>
        </authorList>
    </citation>
    <scope>NUCLEOTIDE SEQUENCE</scope>
    <source>
        <strain evidence="7">HLG_WM_MAG_10</strain>
    </source>
</reference>
<dbReference type="EMBL" id="CACVAQ010000169">
    <property type="protein sequence ID" value="CAA6810724.1"/>
    <property type="molecule type" value="Genomic_DNA"/>
</dbReference>
<keyword evidence="5" id="KW-0464">Manganese</keyword>
<dbReference type="InterPro" id="IPR011356">
    <property type="entry name" value="Leucine_aapep/pepB"/>
</dbReference>
<name>A0A6S6SX77_9BACT</name>
<comment type="similarity">
    <text evidence="1">Belongs to the peptidase M17 family.</text>
</comment>
<gene>
    <name evidence="7" type="ORF">HELGO_WM14589</name>
</gene>
<organism evidence="7">
    <name type="scientific">uncultured Aureispira sp</name>
    <dbReference type="NCBI Taxonomy" id="1331704"/>
    <lineage>
        <taxon>Bacteria</taxon>
        <taxon>Pseudomonadati</taxon>
        <taxon>Bacteroidota</taxon>
        <taxon>Saprospiria</taxon>
        <taxon>Saprospirales</taxon>
        <taxon>Saprospiraceae</taxon>
        <taxon>Aureispira</taxon>
        <taxon>environmental samples</taxon>
    </lineage>
</organism>
<evidence type="ECO:0000256" key="1">
    <source>
        <dbReference type="ARBA" id="ARBA00009528"/>
    </source>
</evidence>
<dbReference type="PANTHER" id="PTHR11963">
    <property type="entry name" value="LEUCINE AMINOPEPTIDASE-RELATED"/>
    <property type="match status" value="1"/>
</dbReference>
<dbReference type="GO" id="GO:0070006">
    <property type="term" value="F:metalloaminopeptidase activity"/>
    <property type="evidence" value="ECO:0007669"/>
    <property type="project" value="InterPro"/>
</dbReference>
<keyword evidence="4 7" id="KW-0378">Hydrolase</keyword>
<evidence type="ECO:0000256" key="4">
    <source>
        <dbReference type="ARBA" id="ARBA00022801"/>
    </source>
</evidence>
<evidence type="ECO:0000256" key="2">
    <source>
        <dbReference type="ARBA" id="ARBA00022438"/>
    </source>
</evidence>
<keyword evidence="2 7" id="KW-0031">Aminopeptidase</keyword>
<protein>
    <submittedName>
        <fullName evidence="7">Cytosol aminopeptidase PepA (EC)</fullName>
        <ecNumber evidence="7">3.4.11.1</ecNumber>
    </submittedName>
</protein>
<evidence type="ECO:0000259" key="6">
    <source>
        <dbReference type="PROSITE" id="PS00631"/>
    </source>
</evidence>
<sequence>MTTVLRSNNNYNQSNHLIILSYQNQRTWFASLLTETEQKIVQKAMDKGTKQLILPQLERFIIIELIEAVDNRPDLEEKTRCIAAKTVASLRKHHLEEAVLLDYTKDNLSASYAEGIVLANYQFLKYFKEKDTLKSSFHTLHLLTQFIPSNEVALLNTLFEGVCAARDLVNEPLSYLTAVQLSEEIKRLGKAANFSVNVLDKAAIEALKMGGLLAVNKGSLDPPTFSILEWKPAQTVNKKPIVLVGKGVVYDTGGLSLKPTANSMDFMKCDMAGAAGVIGAMYAVAKAALPVHLICLVPSTDNRPGLNAYAPGDVVTMYSGSTVEVLNTDAEGRMLLADALHYAKQYDPELVIDMATLTGSAAHALGSQGAVFMGTASHQTKKALSRAGIKTQERLVEFPLWKEYAEQLKSDVADLKNLGGPMAGAITAGKFLEHFTAYDWLHIDMAGPAYLHHEDAYRTKGGTGYGVQLIYHFLLDYTT</sequence>
<accession>A0A6S6SX77</accession>
<dbReference type="InterPro" id="IPR000819">
    <property type="entry name" value="Peptidase_M17_C"/>
</dbReference>
<dbReference type="Pfam" id="PF00883">
    <property type="entry name" value="Peptidase_M17"/>
    <property type="match status" value="1"/>
</dbReference>
<dbReference type="Gene3D" id="3.40.630.10">
    <property type="entry name" value="Zn peptidases"/>
    <property type="match status" value="1"/>
</dbReference>
<evidence type="ECO:0000313" key="7">
    <source>
        <dbReference type="EMBL" id="CAA6810724.1"/>
    </source>
</evidence>